<evidence type="ECO:0000313" key="17">
    <source>
        <dbReference type="Proteomes" id="UP000480684"/>
    </source>
</evidence>
<evidence type="ECO:0000259" key="13">
    <source>
        <dbReference type="PROSITE" id="PS50109"/>
    </source>
</evidence>
<keyword evidence="11" id="KW-0175">Coiled coil</keyword>
<sequence>MAARPTLPCNRLNRWIRLLPIAWRIPLVVALNAGVALTVGVLGWQGANMVRSDLDELQLVQQRSRQLADIDGQAGRLQSLIRQYLNSPTDELLKEIIRRSEDLFAALAATAPEEATSNEMTQLNDAARRFVSGFQQLKNINAEIVRVYESQIVHTASEMSGLYAILNSTARSRTTSPLAPALVKSHEDFVEAVIATNTFYFNPTPAKAAAAHQSLNRVIDAIPGLGELTSSDLQRDALDVIASRAATLDEGVEAIAHAVDERARVLANEVDANQAIMAMAIDRLIVLGHEREETLQAQSHGLLRQVAGVGAVLGLALLLVGALASWAIGQSIRQPMLRLRQVMEDGARGDWGHDIEDRDLPDELAAMARTIEVFKRDAVEKARLEAERAETVASEEEAKRRTLQDLLAQMEAHEHGLSARPLVPVAPAAEAAEIAAQFNRVLAKFQEAARDRDAAIRELTLAMEQAESANQAKSAFLAAMSHEIRTPMNGVIGMLELLTHTGLSDEQGSLIATIRESGLALLGIIDDVLDFSKIEAGRLELERVPVDFHRLVDGVAQTLAPSASKKGFSLVNFVDPAIPADVLGDPVRIRQILFNLAGNAVKFTESGRVAIFAEYAGTIDGRPRVRVRVVDTGIGIATEAQRHLFHPFTQAESSTTRRFGGTGLGLSITRRLVELMGGTIAVFSQPGKGATFQVELPLHPAAGIETEPAMPEVDFMGLRVLVVCPDDMERTTVARHMEQAGAAVVRVPGAAGALAASERASTTLAPFDLAILAGDAVDADDLRTLERTPLLFIDGAEQGARERLERLPNCAGFLGRPAPPYALLSAVSRLSGGSPPPALCAPRDPVPRPVPVKPDAGTYDTGTGLDILVAEDHPVNQQVVLRQLRLLGHRPEVFPDGAAALSAWRSRPWDMVVTDCHMPVMDGFQFVKALREQERASGRHTPVLALTANAMSGEADRCLAAGMDGYLAKPVELARLREALDRLLAAEGRAS</sequence>
<evidence type="ECO:0000256" key="2">
    <source>
        <dbReference type="ARBA" id="ARBA00004370"/>
    </source>
</evidence>
<evidence type="ECO:0000256" key="8">
    <source>
        <dbReference type="ARBA" id="ARBA00022840"/>
    </source>
</evidence>
<dbReference type="GO" id="GO:0016020">
    <property type="term" value="C:membrane"/>
    <property type="evidence" value="ECO:0007669"/>
    <property type="project" value="UniProtKB-SubCell"/>
</dbReference>
<organism evidence="16 17">
    <name type="scientific">Magnetospirillum aberrantis SpK</name>
    <dbReference type="NCBI Taxonomy" id="908842"/>
    <lineage>
        <taxon>Bacteria</taxon>
        <taxon>Pseudomonadati</taxon>
        <taxon>Pseudomonadota</taxon>
        <taxon>Alphaproteobacteria</taxon>
        <taxon>Rhodospirillales</taxon>
        <taxon>Rhodospirillaceae</taxon>
        <taxon>Magnetospirillum</taxon>
    </lineage>
</organism>
<protein>
    <recommendedName>
        <fullName evidence="3">histidine kinase</fullName>
        <ecNumber evidence="3">2.7.13.3</ecNumber>
    </recommendedName>
</protein>
<feature type="transmembrane region" description="Helical" evidence="12">
    <location>
        <begin position="21"/>
        <end position="44"/>
    </location>
</feature>
<dbReference type="InterPro" id="IPR036097">
    <property type="entry name" value="HisK_dim/P_sf"/>
</dbReference>
<dbReference type="PANTHER" id="PTHR45339">
    <property type="entry name" value="HYBRID SIGNAL TRANSDUCTION HISTIDINE KINASE J"/>
    <property type="match status" value="1"/>
</dbReference>
<dbReference type="Pfam" id="PF00512">
    <property type="entry name" value="HisKA"/>
    <property type="match status" value="1"/>
</dbReference>
<dbReference type="PANTHER" id="PTHR45339:SF5">
    <property type="entry name" value="HISTIDINE KINASE"/>
    <property type="match status" value="1"/>
</dbReference>
<comment type="caution">
    <text evidence="16">The sequence shown here is derived from an EMBL/GenBank/DDBJ whole genome shotgun (WGS) entry which is preliminary data.</text>
</comment>
<dbReference type="SMART" id="SM00388">
    <property type="entry name" value="HisKA"/>
    <property type="match status" value="1"/>
</dbReference>
<reference evidence="16 17" key="1">
    <citation type="submission" date="2020-02" db="EMBL/GenBank/DDBJ databases">
        <authorList>
            <person name="Dziuba M."/>
            <person name="Kuznetsov B."/>
            <person name="Mardanov A."/>
            <person name="Ravin N."/>
            <person name="Grouzdev D."/>
        </authorList>
    </citation>
    <scope>NUCLEOTIDE SEQUENCE [LARGE SCALE GENOMIC DNA]</scope>
    <source>
        <strain evidence="16 17">SpK</strain>
    </source>
</reference>
<keyword evidence="12" id="KW-0812">Transmembrane</keyword>
<dbReference type="Gene3D" id="1.10.287.130">
    <property type="match status" value="1"/>
</dbReference>
<feature type="transmembrane region" description="Helical" evidence="12">
    <location>
        <begin position="306"/>
        <end position="328"/>
    </location>
</feature>
<keyword evidence="12" id="KW-0472">Membrane</keyword>
<dbReference type="GO" id="GO:0000155">
    <property type="term" value="F:phosphorelay sensor kinase activity"/>
    <property type="evidence" value="ECO:0007669"/>
    <property type="project" value="InterPro"/>
</dbReference>
<dbReference type="SUPFAM" id="SSF55874">
    <property type="entry name" value="ATPase domain of HSP90 chaperone/DNA topoisomerase II/histidine kinase"/>
    <property type="match status" value="1"/>
</dbReference>
<feature type="coiled-coil region" evidence="11">
    <location>
        <begin position="379"/>
        <end position="413"/>
    </location>
</feature>
<dbReference type="Gene3D" id="3.40.50.2300">
    <property type="match status" value="1"/>
</dbReference>
<dbReference type="CDD" id="cd16922">
    <property type="entry name" value="HATPase_EvgS-ArcB-TorS-like"/>
    <property type="match status" value="1"/>
</dbReference>
<dbReference type="SUPFAM" id="SSF47384">
    <property type="entry name" value="Homodimeric domain of signal transducing histidine kinase"/>
    <property type="match status" value="1"/>
</dbReference>
<comment type="catalytic activity">
    <reaction evidence="1">
        <text>ATP + protein L-histidine = ADP + protein N-phospho-L-histidine.</text>
        <dbReference type="EC" id="2.7.13.3"/>
    </reaction>
</comment>
<dbReference type="Pfam" id="PF00072">
    <property type="entry name" value="Response_reg"/>
    <property type="match status" value="1"/>
</dbReference>
<dbReference type="InterPro" id="IPR001789">
    <property type="entry name" value="Sig_transdc_resp-reg_receiver"/>
</dbReference>
<dbReference type="FunFam" id="3.30.565.10:FF:000078">
    <property type="entry name" value="Two-component sensor histidine kinase"/>
    <property type="match status" value="1"/>
</dbReference>
<dbReference type="PROSITE" id="PS50885">
    <property type="entry name" value="HAMP"/>
    <property type="match status" value="1"/>
</dbReference>
<keyword evidence="5" id="KW-0808">Transferase</keyword>
<evidence type="ECO:0000256" key="3">
    <source>
        <dbReference type="ARBA" id="ARBA00012438"/>
    </source>
</evidence>
<keyword evidence="9" id="KW-0902">Two-component regulatory system</keyword>
<keyword evidence="17" id="KW-1185">Reference proteome</keyword>
<evidence type="ECO:0000256" key="10">
    <source>
        <dbReference type="PROSITE-ProRule" id="PRU00169"/>
    </source>
</evidence>
<dbReference type="InterPro" id="IPR004358">
    <property type="entry name" value="Sig_transdc_His_kin-like_C"/>
</dbReference>
<evidence type="ECO:0000256" key="1">
    <source>
        <dbReference type="ARBA" id="ARBA00000085"/>
    </source>
</evidence>
<evidence type="ECO:0000256" key="6">
    <source>
        <dbReference type="ARBA" id="ARBA00022741"/>
    </source>
</evidence>
<dbReference type="PROSITE" id="PS50110">
    <property type="entry name" value="RESPONSE_REGULATORY"/>
    <property type="match status" value="1"/>
</dbReference>
<gene>
    <name evidence="16" type="ORF">G4223_01435</name>
</gene>
<dbReference type="InterPro" id="IPR003661">
    <property type="entry name" value="HisK_dim/P_dom"/>
</dbReference>
<comment type="subcellular location">
    <subcellularLocation>
        <location evidence="2">Membrane</location>
    </subcellularLocation>
</comment>
<dbReference type="InterPro" id="IPR036890">
    <property type="entry name" value="HATPase_C_sf"/>
</dbReference>
<dbReference type="PRINTS" id="PR00344">
    <property type="entry name" value="BCTRLSENSOR"/>
</dbReference>
<keyword evidence="6" id="KW-0547">Nucleotide-binding</keyword>
<evidence type="ECO:0000256" key="12">
    <source>
        <dbReference type="SAM" id="Phobius"/>
    </source>
</evidence>
<dbReference type="InterPro" id="IPR003594">
    <property type="entry name" value="HATPase_dom"/>
</dbReference>
<proteinExistence type="predicted"/>
<keyword evidence="8" id="KW-0067">ATP-binding</keyword>
<evidence type="ECO:0000256" key="9">
    <source>
        <dbReference type="ARBA" id="ARBA00023012"/>
    </source>
</evidence>
<evidence type="ECO:0000256" key="7">
    <source>
        <dbReference type="ARBA" id="ARBA00022777"/>
    </source>
</evidence>
<dbReference type="SMART" id="SM00304">
    <property type="entry name" value="HAMP"/>
    <property type="match status" value="1"/>
</dbReference>
<dbReference type="EC" id="2.7.13.3" evidence="3"/>
<dbReference type="AlphaFoldDB" id="A0A7C9QRF6"/>
<evidence type="ECO:0000256" key="11">
    <source>
        <dbReference type="SAM" id="Coils"/>
    </source>
</evidence>
<keyword evidence="12" id="KW-1133">Transmembrane helix</keyword>
<dbReference type="FunFam" id="1.10.287.130:FF:000002">
    <property type="entry name" value="Two-component osmosensing histidine kinase"/>
    <property type="match status" value="1"/>
</dbReference>
<dbReference type="CDD" id="cd00082">
    <property type="entry name" value="HisKA"/>
    <property type="match status" value="1"/>
</dbReference>
<keyword evidence="4 10" id="KW-0597">Phosphoprotein</keyword>
<dbReference type="Proteomes" id="UP000480684">
    <property type="component" value="Unassembled WGS sequence"/>
</dbReference>
<feature type="domain" description="Histidine kinase" evidence="13">
    <location>
        <begin position="479"/>
        <end position="700"/>
    </location>
</feature>
<dbReference type="EMBL" id="JAAIYP010000007">
    <property type="protein sequence ID" value="NFV78780.1"/>
    <property type="molecule type" value="Genomic_DNA"/>
</dbReference>
<evidence type="ECO:0000256" key="5">
    <source>
        <dbReference type="ARBA" id="ARBA00022679"/>
    </source>
</evidence>
<dbReference type="SUPFAM" id="SSF52172">
    <property type="entry name" value="CheY-like"/>
    <property type="match status" value="2"/>
</dbReference>
<feature type="domain" description="HAMP" evidence="15">
    <location>
        <begin position="330"/>
        <end position="383"/>
    </location>
</feature>
<dbReference type="InterPro" id="IPR003660">
    <property type="entry name" value="HAMP_dom"/>
</dbReference>
<dbReference type="GO" id="GO:0005524">
    <property type="term" value="F:ATP binding"/>
    <property type="evidence" value="ECO:0007669"/>
    <property type="project" value="UniProtKB-KW"/>
</dbReference>
<keyword evidence="7" id="KW-0418">Kinase</keyword>
<dbReference type="PROSITE" id="PS50109">
    <property type="entry name" value="HIS_KIN"/>
    <property type="match status" value="1"/>
</dbReference>
<dbReference type="Gene3D" id="6.10.340.10">
    <property type="match status" value="1"/>
</dbReference>
<accession>A0A7C9QRF6</accession>
<evidence type="ECO:0000259" key="15">
    <source>
        <dbReference type="PROSITE" id="PS50885"/>
    </source>
</evidence>
<feature type="domain" description="Response regulatory" evidence="14">
    <location>
        <begin position="866"/>
        <end position="984"/>
    </location>
</feature>
<dbReference type="Pfam" id="PF02518">
    <property type="entry name" value="HATPase_c"/>
    <property type="match status" value="1"/>
</dbReference>
<feature type="modified residue" description="4-aspartylphosphate" evidence="10">
    <location>
        <position position="915"/>
    </location>
</feature>
<evidence type="ECO:0000313" key="16">
    <source>
        <dbReference type="EMBL" id="NFV78780.1"/>
    </source>
</evidence>
<dbReference type="SMART" id="SM00448">
    <property type="entry name" value="REC"/>
    <property type="match status" value="1"/>
</dbReference>
<evidence type="ECO:0000256" key="4">
    <source>
        <dbReference type="ARBA" id="ARBA00022553"/>
    </source>
</evidence>
<evidence type="ECO:0000259" key="14">
    <source>
        <dbReference type="PROSITE" id="PS50110"/>
    </source>
</evidence>
<name>A0A7C9QRF6_9PROT</name>
<dbReference type="InterPro" id="IPR011006">
    <property type="entry name" value="CheY-like_superfamily"/>
</dbReference>
<dbReference type="SMART" id="SM00387">
    <property type="entry name" value="HATPase_c"/>
    <property type="match status" value="1"/>
</dbReference>
<dbReference type="Gene3D" id="3.30.565.10">
    <property type="entry name" value="Histidine kinase-like ATPase, C-terminal domain"/>
    <property type="match status" value="1"/>
</dbReference>
<dbReference type="CDD" id="cd17546">
    <property type="entry name" value="REC_hyHK_CKI1_RcsC-like"/>
    <property type="match status" value="1"/>
</dbReference>
<dbReference type="RefSeq" id="WP_163674050.1">
    <property type="nucleotide sequence ID" value="NZ_JAAIYP010000007.1"/>
</dbReference>
<dbReference type="InterPro" id="IPR005467">
    <property type="entry name" value="His_kinase_dom"/>
</dbReference>